<gene>
    <name evidence="1" type="ORF">D777_01497</name>
</gene>
<dbReference type="AlphaFoldDB" id="A0A072N2U1"/>
<organism evidence="1 2">
    <name type="scientific">Marinobacter nitratireducens</name>
    <dbReference type="NCBI Taxonomy" id="1137280"/>
    <lineage>
        <taxon>Bacteria</taxon>
        <taxon>Pseudomonadati</taxon>
        <taxon>Pseudomonadota</taxon>
        <taxon>Gammaproteobacteria</taxon>
        <taxon>Pseudomonadales</taxon>
        <taxon>Marinobacteraceae</taxon>
        <taxon>Marinobacter</taxon>
    </lineage>
</organism>
<dbReference type="RefSeq" id="WP_036129735.1">
    <property type="nucleotide sequence ID" value="NZ_ANIE01000004.1"/>
</dbReference>
<dbReference type="STRING" id="1137280.D777_01497"/>
<name>A0A072N2U1_9GAMM</name>
<evidence type="ECO:0000313" key="2">
    <source>
        <dbReference type="Proteomes" id="UP000035057"/>
    </source>
</evidence>
<sequence length="681" mass="69477">MRNERKQSLKHPFSKHLLAVAIAGATITFSGCTLDGDDGAQGLIGVSGPDGSPAFASARIYVASNSGSGDTNVRVRNENLGLLNTYSTGANEGLLVTPSARLVQAGDLMSTGRIVTSCNAPTRDSADASFEITGGNTTLASPKGIARIASAGLTVAANVGAQTLLVFGDSAAGNVAPVATIALPANAWDIVYDATSDRLFAALTDGTVGVFDDFTADFTVSANGPTRVFAITDYDDQTSVNLHGIDYDTASDRLVVSDVGQAGSATDGKLYVVSNASTADGTVAADTTFKGSMTRLGNPVDLQLTGTDVRIAEKANDGGALLVYRNIFEASGGNVAADVVLDTPAPESIEVVENLMPAPGVTDISDSNTPYSLLYTSNPGANANVQLTSRNLDASALAFTSGLTSAENITLDRDGNAYLTYDDGTQANSGIAVVGAIDSRDPADSLNMSRDRQITGSNTRLLSPKGIELADDLGVMIVAEQGGAEVLVFSLCDSGNATPVVVDTNGVAPWDSDYAPSLDTLFVALTNGTVAAYDGFSGDMGAGGPDRIITPASGGVAFAAPTNLHGIRYDQASDTLIVADVGSGASNSDGALMTLPTASNADGLTNVGKRVANPGTLADVTGLGNPVDIAFDGQDLYVAEKANGTIQVWRDFLTDPSFNGNVAPSDTLAATAPESIIINPL</sequence>
<dbReference type="EMBL" id="ANIE01000004">
    <property type="protein sequence ID" value="KEF31811.1"/>
    <property type="molecule type" value="Genomic_DNA"/>
</dbReference>
<proteinExistence type="predicted"/>
<protein>
    <recommendedName>
        <fullName evidence="3">NHL repeat containing protein</fullName>
    </recommendedName>
</protein>
<dbReference type="OrthoDB" id="834772at2"/>
<evidence type="ECO:0008006" key="3">
    <source>
        <dbReference type="Google" id="ProtNLM"/>
    </source>
</evidence>
<evidence type="ECO:0000313" key="1">
    <source>
        <dbReference type="EMBL" id="KEF31811.1"/>
    </source>
</evidence>
<dbReference type="SUPFAM" id="SSF63825">
    <property type="entry name" value="YWTD domain"/>
    <property type="match status" value="1"/>
</dbReference>
<comment type="caution">
    <text evidence="1">The sequence shown here is derived from an EMBL/GenBank/DDBJ whole genome shotgun (WGS) entry which is preliminary data.</text>
</comment>
<dbReference type="PATRIC" id="fig|1137280.3.peg.1310"/>
<reference evidence="1 2" key="1">
    <citation type="submission" date="2012-12" db="EMBL/GenBank/DDBJ databases">
        <title>Genome assembly of Marinobacter sp. AK21.</title>
        <authorList>
            <person name="Khatri I."/>
            <person name="Kumar R."/>
            <person name="Vaidya B."/>
            <person name="Subramanian S."/>
            <person name="Pinnaka A."/>
        </authorList>
    </citation>
    <scope>NUCLEOTIDE SEQUENCE [LARGE SCALE GENOMIC DNA]</scope>
    <source>
        <strain evidence="1 2">AK21</strain>
    </source>
</reference>
<dbReference type="Proteomes" id="UP000035057">
    <property type="component" value="Unassembled WGS sequence"/>
</dbReference>
<accession>A0A072N2U1</accession>
<dbReference type="PROSITE" id="PS51257">
    <property type="entry name" value="PROKAR_LIPOPROTEIN"/>
    <property type="match status" value="1"/>
</dbReference>
<keyword evidence="2" id="KW-1185">Reference proteome</keyword>